<organism evidence="1 2">
    <name type="scientific">Microbacterium mangrovi</name>
    <dbReference type="NCBI Taxonomy" id="1348253"/>
    <lineage>
        <taxon>Bacteria</taxon>
        <taxon>Bacillati</taxon>
        <taxon>Actinomycetota</taxon>
        <taxon>Actinomycetes</taxon>
        <taxon>Micrococcales</taxon>
        <taxon>Microbacteriaceae</taxon>
        <taxon>Microbacterium</taxon>
    </lineage>
</organism>
<keyword evidence="2" id="KW-1185">Reference proteome</keyword>
<dbReference type="STRING" id="1348253.LK09_19430"/>
<accession>A0A0B2A1C9</accession>
<name>A0A0B2A1C9_9MICO</name>
<sequence>MAAEFAVAVPAVLLVLALSAAALGACSRQVRLQDAAADAARLVARGDSMARAQNAVAGAAPDARLEVSRPGDLVCAQASAPSGIPFTGFGLTARSCALAEEAG</sequence>
<evidence type="ECO:0008006" key="3">
    <source>
        <dbReference type="Google" id="ProtNLM"/>
    </source>
</evidence>
<dbReference type="EMBL" id="JTDK01000024">
    <property type="protein sequence ID" value="KHK95356.1"/>
    <property type="molecule type" value="Genomic_DNA"/>
</dbReference>
<dbReference type="Proteomes" id="UP000031030">
    <property type="component" value="Unassembled WGS sequence"/>
</dbReference>
<protein>
    <recommendedName>
        <fullName evidence="3">Pilus assembly protein TadE</fullName>
    </recommendedName>
</protein>
<dbReference type="NCBIfam" id="NF041390">
    <property type="entry name" value="TadE_Rv3655c"/>
    <property type="match status" value="1"/>
</dbReference>
<reference evidence="1 2" key="1">
    <citation type="submission" date="2014-11" db="EMBL/GenBank/DDBJ databases">
        <title>Genome sequence of Microbacterium mangrovi MUSC 115(T).</title>
        <authorList>
            <person name="Lee L.-H."/>
        </authorList>
    </citation>
    <scope>NUCLEOTIDE SEQUENCE [LARGE SCALE GENOMIC DNA]</scope>
    <source>
        <strain evidence="1 2">MUSC 115</strain>
    </source>
</reference>
<proteinExistence type="predicted"/>
<dbReference type="AlphaFoldDB" id="A0A0B2A1C9"/>
<gene>
    <name evidence="1" type="ORF">LK09_19430</name>
</gene>
<dbReference type="InterPro" id="IPR049790">
    <property type="entry name" value="Rv3655c/TadE"/>
</dbReference>
<comment type="caution">
    <text evidence="1">The sequence shown here is derived from an EMBL/GenBank/DDBJ whole genome shotgun (WGS) entry which is preliminary data.</text>
</comment>
<evidence type="ECO:0000313" key="1">
    <source>
        <dbReference type="EMBL" id="KHK95356.1"/>
    </source>
</evidence>
<evidence type="ECO:0000313" key="2">
    <source>
        <dbReference type="Proteomes" id="UP000031030"/>
    </source>
</evidence>